<accession>A0A542YSY2</accession>
<evidence type="ECO:0000313" key="1">
    <source>
        <dbReference type="EMBL" id="TQL51167.1"/>
    </source>
</evidence>
<evidence type="ECO:0000313" key="2">
    <source>
        <dbReference type="Proteomes" id="UP000319516"/>
    </source>
</evidence>
<dbReference type="InterPro" id="IPR022292">
    <property type="entry name" value="CHP03843"/>
</dbReference>
<gene>
    <name evidence="1" type="ORF">FB467_2305</name>
</gene>
<sequence>MSAGAEWERLLREAPIEVEGVLRDASNLTLKVTLGDGEGGTAGAAVYKPVRGERPLHDFPTGTLAGREVAAYLISAAGGWDLVPPTVLRDGPLGSGSVQWWIEQPEKPAAAPGAGYLEVVVPEDLRPGWRPVLQAESPEGDPLLVVHAEDPALASLAVFDAVINNADRKGSHLLRAAQDRLWGVDHGVSMHREDKLRTVLWGWAGEQLPETELASLRRVLGALDDYSWCAELLSVVSEEEVAALSLRVAHLVEAGTFPLPPAERYPLPWPLW</sequence>
<dbReference type="AlphaFoldDB" id="A0A542YSY2"/>
<organism evidence="1 2">
    <name type="scientific">Ornithinicoccus hortensis</name>
    <dbReference type="NCBI Taxonomy" id="82346"/>
    <lineage>
        <taxon>Bacteria</taxon>
        <taxon>Bacillati</taxon>
        <taxon>Actinomycetota</taxon>
        <taxon>Actinomycetes</taxon>
        <taxon>Micrococcales</taxon>
        <taxon>Intrasporangiaceae</taxon>
        <taxon>Ornithinicoccus</taxon>
    </lineage>
</organism>
<dbReference type="OrthoDB" id="3423180at2"/>
<dbReference type="NCBIfam" id="TIGR03843">
    <property type="entry name" value="SCO1664 family protein"/>
    <property type="match status" value="1"/>
</dbReference>
<protein>
    <submittedName>
        <fullName evidence="1">Putative repeat protein (TIGR03843 family)</fullName>
    </submittedName>
</protein>
<dbReference type="EMBL" id="VFOP01000001">
    <property type="protein sequence ID" value="TQL51167.1"/>
    <property type="molecule type" value="Genomic_DNA"/>
</dbReference>
<keyword evidence="2" id="KW-1185">Reference proteome</keyword>
<reference evidence="1 2" key="1">
    <citation type="submission" date="2019-06" db="EMBL/GenBank/DDBJ databases">
        <title>Sequencing the genomes of 1000 actinobacteria strains.</title>
        <authorList>
            <person name="Klenk H.-P."/>
        </authorList>
    </citation>
    <scope>NUCLEOTIDE SEQUENCE [LARGE SCALE GENOMIC DNA]</scope>
    <source>
        <strain evidence="1 2">DSM 12335</strain>
    </source>
</reference>
<name>A0A542YSY2_9MICO</name>
<dbReference type="Proteomes" id="UP000319516">
    <property type="component" value="Unassembled WGS sequence"/>
</dbReference>
<proteinExistence type="predicted"/>
<dbReference type="RefSeq" id="WP_141785204.1">
    <property type="nucleotide sequence ID" value="NZ_BAAAIK010000007.1"/>
</dbReference>
<comment type="caution">
    <text evidence="1">The sequence shown here is derived from an EMBL/GenBank/DDBJ whole genome shotgun (WGS) entry which is preliminary data.</text>
</comment>